<reference evidence="3" key="2">
    <citation type="journal article" date="2016" name="Sci. Rep.">
        <title>Dictyocaulus viviparus genome, variome and transcriptome elucidate lungworm biology and support future intervention.</title>
        <authorList>
            <person name="McNulty S.N."/>
            <person name="Strube C."/>
            <person name="Rosa B.A."/>
            <person name="Martin J.C."/>
            <person name="Tyagi R."/>
            <person name="Choi Y.J."/>
            <person name="Wang Q."/>
            <person name="Hallsworth Pepin K."/>
            <person name="Zhang X."/>
            <person name="Ozersky P."/>
            <person name="Wilson R.K."/>
            <person name="Sternberg P.W."/>
            <person name="Gasser R.B."/>
            <person name="Mitreva M."/>
        </authorList>
    </citation>
    <scope>NUCLEOTIDE SEQUENCE [LARGE SCALE GENOMIC DNA]</scope>
    <source>
        <strain evidence="3">HannoverDv2000</strain>
    </source>
</reference>
<protein>
    <recommendedName>
        <fullName evidence="4">Protein kinase domain-containing protein</fullName>
    </recommendedName>
</protein>
<evidence type="ECO:0000256" key="1">
    <source>
        <dbReference type="SAM" id="MobiDB-lite"/>
    </source>
</evidence>
<dbReference type="OrthoDB" id="5877788at2759"/>
<accession>A0A0D8X8J7</accession>
<dbReference type="AlphaFoldDB" id="A0A0D8X8J7"/>
<evidence type="ECO:0000313" key="2">
    <source>
        <dbReference type="EMBL" id="KJH39964.1"/>
    </source>
</evidence>
<dbReference type="Gene3D" id="1.10.510.10">
    <property type="entry name" value="Transferase(Phosphotransferase) domain 1"/>
    <property type="match status" value="1"/>
</dbReference>
<sequence>MIRGKAKTGKVNDEKGHEKAAGSVAHVEKNIKRDEKQIDSGEAGKAETKKTLKNNTLDEKKGISRKAQKMKKKSMEAVVDKTKSKETLEDKKKAVDGKTGRKTEDKQNDKGEKKKKTHLLKDGQILLDKFRVEGLLADGGFAQVFSAIHEDTKTRWAVKIESEKCDRKRMKLEILVLMLLRGKSSDISSHSCSICPNSCLPLVFSIARRHMQFVPNNPRFIS</sequence>
<dbReference type="InterPro" id="IPR011009">
    <property type="entry name" value="Kinase-like_dom_sf"/>
</dbReference>
<evidence type="ECO:0000313" key="3">
    <source>
        <dbReference type="Proteomes" id="UP000053766"/>
    </source>
</evidence>
<dbReference type="EMBL" id="KN718907">
    <property type="protein sequence ID" value="KJH39964.1"/>
    <property type="molecule type" value="Genomic_DNA"/>
</dbReference>
<feature type="compositionally biased region" description="Basic residues" evidence="1">
    <location>
        <begin position="63"/>
        <end position="72"/>
    </location>
</feature>
<dbReference type="STRING" id="29172.A0A0D8X8J7"/>
<gene>
    <name evidence="2" type="ORF">DICVIV_14126</name>
</gene>
<proteinExistence type="predicted"/>
<feature type="compositionally biased region" description="Basic and acidic residues" evidence="1">
    <location>
        <begin position="73"/>
        <end position="112"/>
    </location>
</feature>
<feature type="compositionally biased region" description="Basic and acidic residues" evidence="1">
    <location>
        <begin position="10"/>
        <end position="62"/>
    </location>
</feature>
<dbReference type="Proteomes" id="UP000053766">
    <property type="component" value="Unassembled WGS sequence"/>
</dbReference>
<reference evidence="2 3" key="1">
    <citation type="submission" date="2013-11" db="EMBL/GenBank/DDBJ databases">
        <title>Draft genome of the bovine lungworm Dictyocaulus viviparus.</title>
        <authorList>
            <person name="Mitreva M."/>
        </authorList>
    </citation>
    <scope>NUCLEOTIDE SEQUENCE [LARGE SCALE GENOMIC DNA]</scope>
    <source>
        <strain evidence="2 3">HannoverDv2000</strain>
    </source>
</reference>
<feature type="region of interest" description="Disordered" evidence="1">
    <location>
        <begin position="1"/>
        <end position="117"/>
    </location>
</feature>
<dbReference type="SUPFAM" id="SSF56112">
    <property type="entry name" value="Protein kinase-like (PK-like)"/>
    <property type="match status" value="1"/>
</dbReference>
<keyword evidence="3" id="KW-1185">Reference proteome</keyword>
<evidence type="ECO:0008006" key="4">
    <source>
        <dbReference type="Google" id="ProtNLM"/>
    </source>
</evidence>
<name>A0A0D8X8J7_DICVI</name>
<organism evidence="2 3">
    <name type="scientific">Dictyocaulus viviparus</name>
    <name type="common">Bovine lungworm</name>
    <dbReference type="NCBI Taxonomy" id="29172"/>
    <lineage>
        <taxon>Eukaryota</taxon>
        <taxon>Metazoa</taxon>
        <taxon>Ecdysozoa</taxon>
        <taxon>Nematoda</taxon>
        <taxon>Chromadorea</taxon>
        <taxon>Rhabditida</taxon>
        <taxon>Rhabditina</taxon>
        <taxon>Rhabditomorpha</taxon>
        <taxon>Strongyloidea</taxon>
        <taxon>Metastrongylidae</taxon>
        <taxon>Dictyocaulus</taxon>
    </lineage>
</organism>